<sequence>MAVVVTAIIDNVRHYARTEGERTALVRAVVDEPHPAGPSLLYVWDRPAGQGAGHEAWPEWQLRVSTVPDQGVGALNWAGDSPDGDLGPWDTYNPGADLGGSALLFDESAPLFFPLSATLALQDVRRAVTEHLRTGRRPECVQWQPGDWY</sequence>
<protein>
    <submittedName>
        <fullName evidence="1">Immunity protein Imm1</fullName>
    </submittedName>
</protein>
<dbReference type="Proteomes" id="UP000791080">
    <property type="component" value="Unassembled WGS sequence"/>
</dbReference>
<keyword evidence="2" id="KW-1185">Reference proteome</keyword>
<proteinExistence type="predicted"/>
<reference evidence="1 2" key="1">
    <citation type="submission" date="2022-06" db="EMBL/GenBank/DDBJ databases">
        <title>Genomic Encyclopedia of Type Strains, Phase I: the one thousand microbial genomes (KMG-I) project.</title>
        <authorList>
            <person name="Kyrpides N."/>
        </authorList>
    </citation>
    <scope>NUCLEOTIDE SEQUENCE [LARGE SCALE GENOMIC DNA]</scope>
    <source>
        <strain evidence="1 2">DSM 43889</strain>
    </source>
</reference>
<name>A0ABT1JB75_ACTCY</name>
<comment type="caution">
    <text evidence="1">The sequence shown here is derived from an EMBL/GenBank/DDBJ whole genome shotgun (WGS) entry which is preliminary data.</text>
</comment>
<gene>
    <name evidence="1" type="ORF">G443_000020</name>
</gene>
<accession>A0ABT1JB75</accession>
<evidence type="ECO:0000313" key="1">
    <source>
        <dbReference type="EMBL" id="MCP2329750.1"/>
    </source>
</evidence>
<dbReference type="EMBL" id="AUBJ02000001">
    <property type="protein sequence ID" value="MCP2329750.1"/>
    <property type="molecule type" value="Genomic_DNA"/>
</dbReference>
<dbReference type="RefSeq" id="WP_051314046.1">
    <property type="nucleotide sequence ID" value="NZ_AUBJ02000001.1"/>
</dbReference>
<dbReference type="InterPro" id="IPR025680">
    <property type="entry name" value="DddI"/>
</dbReference>
<dbReference type="Pfam" id="PF14430">
    <property type="entry name" value="Imm1"/>
    <property type="match status" value="1"/>
</dbReference>
<evidence type="ECO:0000313" key="2">
    <source>
        <dbReference type="Proteomes" id="UP000791080"/>
    </source>
</evidence>
<organism evidence="1 2">
    <name type="scientific">Actinoalloteichus caeruleus DSM 43889</name>
    <dbReference type="NCBI Taxonomy" id="1120930"/>
    <lineage>
        <taxon>Bacteria</taxon>
        <taxon>Bacillati</taxon>
        <taxon>Actinomycetota</taxon>
        <taxon>Actinomycetes</taxon>
        <taxon>Pseudonocardiales</taxon>
        <taxon>Pseudonocardiaceae</taxon>
        <taxon>Actinoalloteichus</taxon>
        <taxon>Actinoalloteichus cyanogriseus</taxon>
    </lineage>
</organism>